<evidence type="ECO:0000259" key="6">
    <source>
        <dbReference type="SMART" id="SM01217"/>
    </source>
</evidence>
<dbReference type="GO" id="GO:0045493">
    <property type="term" value="P:xylan catabolic process"/>
    <property type="evidence" value="ECO:0007669"/>
    <property type="project" value="InterPro"/>
</dbReference>
<gene>
    <name evidence="7" type="ORF">SAMN05216259_112124</name>
</gene>
<dbReference type="InterPro" id="IPR003343">
    <property type="entry name" value="Big_2"/>
</dbReference>
<dbReference type="Pfam" id="PF01915">
    <property type="entry name" value="Glyco_hydro_3_C"/>
    <property type="match status" value="1"/>
</dbReference>
<dbReference type="InterPro" id="IPR044993">
    <property type="entry name" value="BXL"/>
</dbReference>
<dbReference type="SMART" id="SM00635">
    <property type="entry name" value="BID_2"/>
    <property type="match status" value="1"/>
</dbReference>
<sequence length="1218" mass="127013">MDSSMDKRKRRRAGLAAACALVCAVGLSAASGGAALAQAPRATAATPIYLDTDYSFQERAADLVSRMTLQEKVQQLSTNSGPAIPRLGVQQYTYWSEGQHGVNSLGADQNNGGVQGGVHSTSFPTNFASSMSWDKDLMYQESTAISDEARGFVDKSLFGTGQNNLGPSADDYGSLTYWAPTVNLDRDPRWGRTDEAFGEDPYFVGQMAGQFIDGYEGNTQDGTSQTGYLKVAATAKHYALNNVEDNRTGISSDVNDTDLRDYYTAQFRDLIEQAHVAGLMTSYNAINGTPSTSDTYTTNELAQRTYGFGGYITSDCGAVGTNWRQFPGGHDWAPPGWTTDHDPDNPTWTETATGTTVPGQAGAEAYSLRAGTDLNCTGDEATTANIEAAIKAGVLSEGVIDNALVKVFTIRMETGEFDPAGKVPYTKITKDQIESPAHQALAAKVADNSLVLLKNDKLPSGGGRLLPADPAKAKKVVILGDMANTTSLGLYSGQPDHTTSPVQGIEDEVHAADPTASVVFDAAGTSSTATSPAVLSDKTKADIASADLVVLFVGTSQANADEGKDRTSLAMPGNYDSLVDQTAALGNDKLALVIQSDGPVDLGDVQAKVPAIVFSGYNGQAQGTALADVLFGKQNPSGHLNFTWYKDDSQLPDKQNYGLTPAETDGLGRTYQYFTGTPTYPFGYGLSYSTFSFTGITANKTQITANGQVKVHVDVTNTGKTAGATVAELYAATPFTVQGVELPKERLAGFAKTKVLGPGQTQHLTLTVKAADLSFWDAGSSRQVVYDGRYRFQVGPDSAHPAGHADVRITGSLKPKVQYVTVQPENVVYNAGDTFSLTAKNKWIKDDTDHAKEQRDTSLTADGVVEAVNNDQSFVDLKTTKATYRSSNPAVATVDRNGTVHAVADGVATISATVGGVTGSAPVVVRNTAGLDAPPIADAGTTLTATTSYTNGSAQAATGVTADLKAPDGWTVTATTPASFDQVGPGQKVTTTWHVTIPAGTDPASFTLNATVTAPTGSYTADAPVTVPYASLTAAFTNSGISDDSNTKTGNLDGEGASFSAQALQAAGWTPGKTTVHDGIPFAWPATAGTGDPDNAVATGEAVKISGSGAKLGFVGASAFGATSGSGTILYTDGTTQTYALALADWWSTTPSQGSDIAATTPYLNNGGGQQNQNVHIYAATVDLQPGKTVQALTLPHVSDGVVDHQVAMHIFSVGIGG</sequence>
<feature type="chain" id="PRO_5011736306" evidence="4">
    <location>
        <begin position="30"/>
        <end position="1218"/>
    </location>
</feature>
<keyword evidence="8" id="KW-1185">Reference proteome</keyword>
<feature type="domain" description="Fibronectin type III-like" evidence="6">
    <location>
        <begin position="725"/>
        <end position="798"/>
    </location>
</feature>
<dbReference type="InterPro" id="IPR026891">
    <property type="entry name" value="Fn3-like"/>
</dbReference>
<name>A0A1H0MA75_9ACTN</name>
<evidence type="ECO:0000256" key="4">
    <source>
        <dbReference type="SAM" id="SignalP"/>
    </source>
</evidence>
<dbReference type="Gene3D" id="3.40.50.1700">
    <property type="entry name" value="Glycoside hydrolase family 3 C-terminal domain"/>
    <property type="match status" value="1"/>
</dbReference>
<dbReference type="GO" id="GO:0009044">
    <property type="term" value="F:xylan 1,4-beta-xylosidase activity"/>
    <property type="evidence" value="ECO:0007669"/>
    <property type="project" value="InterPro"/>
</dbReference>
<dbReference type="InterPro" id="IPR036962">
    <property type="entry name" value="Glyco_hydro_3_N_sf"/>
</dbReference>
<dbReference type="Gene3D" id="2.60.40.10">
    <property type="entry name" value="Immunoglobulins"/>
    <property type="match status" value="2"/>
</dbReference>
<keyword evidence="2 4" id="KW-0732">Signal</keyword>
<evidence type="ECO:0000259" key="5">
    <source>
        <dbReference type="SMART" id="SM00635"/>
    </source>
</evidence>
<dbReference type="SUPFAM" id="SSF51445">
    <property type="entry name" value="(Trans)glycosidases"/>
    <property type="match status" value="1"/>
</dbReference>
<dbReference type="Pfam" id="PF14310">
    <property type="entry name" value="Fn3-like"/>
    <property type="match status" value="1"/>
</dbReference>
<dbReference type="PANTHER" id="PTHR42721">
    <property type="entry name" value="SUGAR HYDROLASE-RELATED"/>
    <property type="match status" value="1"/>
</dbReference>
<dbReference type="EMBL" id="FNIE01000012">
    <property type="protein sequence ID" value="SDO77211.1"/>
    <property type="molecule type" value="Genomic_DNA"/>
</dbReference>
<dbReference type="Pfam" id="PF00933">
    <property type="entry name" value="Glyco_hydro_3"/>
    <property type="match status" value="1"/>
</dbReference>
<dbReference type="InterPro" id="IPR036881">
    <property type="entry name" value="Glyco_hydro_3_C_sf"/>
</dbReference>
<dbReference type="STRING" id="310781.SAMN05216259_112124"/>
<dbReference type="InterPro" id="IPR017853">
    <property type="entry name" value="GH"/>
</dbReference>
<evidence type="ECO:0000256" key="2">
    <source>
        <dbReference type="ARBA" id="ARBA00022729"/>
    </source>
</evidence>
<feature type="domain" description="BIG2" evidence="5">
    <location>
        <begin position="853"/>
        <end position="924"/>
    </location>
</feature>
<protein>
    <submittedName>
        <fullName evidence="7">Beta-glucosidase</fullName>
    </submittedName>
</protein>
<dbReference type="SUPFAM" id="SSF49373">
    <property type="entry name" value="Invasin/intimin cell-adhesion fragments"/>
    <property type="match status" value="1"/>
</dbReference>
<evidence type="ECO:0000256" key="1">
    <source>
        <dbReference type="ARBA" id="ARBA00005336"/>
    </source>
</evidence>
<dbReference type="InterPro" id="IPR018905">
    <property type="entry name" value="A-galactase_NEW3"/>
</dbReference>
<dbReference type="SUPFAM" id="SSF52279">
    <property type="entry name" value="Beta-D-glucan exohydrolase, C-terminal domain"/>
    <property type="match status" value="1"/>
</dbReference>
<dbReference type="PANTHER" id="PTHR42721:SF3">
    <property type="entry name" value="BETA-D-XYLOSIDASE 5-RELATED"/>
    <property type="match status" value="1"/>
</dbReference>
<evidence type="ECO:0000256" key="3">
    <source>
        <dbReference type="ARBA" id="ARBA00022801"/>
    </source>
</evidence>
<dbReference type="InterPro" id="IPR001764">
    <property type="entry name" value="Glyco_hydro_3_N"/>
</dbReference>
<evidence type="ECO:0000313" key="8">
    <source>
        <dbReference type="Proteomes" id="UP000199341"/>
    </source>
</evidence>
<dbReference type="Gene3D" id="2.60.40.1080">
    <property type="match status" value="1"/>
</dbReference>
<dbReference type="Pfam" id="PF10633">
    <property type="entry name" value="NPCBM_assoc"/>
    <property type="match status" value="1"/>
</dbReference>
<evidence type="ECO:0000313" key="7">
    <source>
        <dbReference type="EMBL" id="SDO77211.1"/>
    </source>
</evidence>
<accession>A0A1H0MA75</accession>
<feature type="signal peptide" evidence="4">
    <location>
        <begin position="1"/>
        <end position="29"/>
    </location>
</feature>
<dbReference type="Proteomes" id="UP000199341">
    <property type="component" value="Unassembled WGS sequence"/>
</dbReference>
<comment type="similarity">
    <text evidence="1">Belongs to the glycosyl hydrolase 3 family.</text>
</comment>
<dbReference type="Pfam" id="PF02368">
    <property type="entry name" value="Big_2"/>
    <property type="match status" value="1"/>
</dbReference>
<dbReference type="GO" id="GO:0046556">
    <property type="term" value="F:alpha-L-arabinofuranosidase activity"/>
    <property type="evidence" value="ECO:0007669"/>
    <property type="project" value="TreeGrafter"/>
</dbReference>
<reference evidence="7 8" key="1">
    <citation type="submission" date="2016-10" db="EMBL/GenBank/DDBJ databases">
        <authorList>
            <person name="de Groot N.N."/>
        </authorList>
    </citation>
    <scope>NUCLEOTIDE SEQUENCE [LARGE SCALE GENOMIC DNA]</scope>
    <source>
        <strain evidence="7 8">CGMCC 4.2022</strain>
    </source>
</reference>
<dbReference type="RefSeq" id="WP_218136699.1">
    <property type="nucleotide sequence ID" value="NZ_FNIE01000012.1"/>
</dbReference>
<dbReference type="InterPro" id="IPR008964">
    <property type="entry name" value="Invasin/intimin_cell_adhesion"/>
</dbReference>
<dbReference type="AlphaFoldDB" id="A0A1H0MA75"/>
<dbReference type="InterPro" id="IPR002772">
    <property type="entry name" value="Glyco_hydro_3_C"/>
</dbReference>
<dbReference type="SMART" id="SM01217">
    <property type="entry name" value="Fn3_like"/>
    <property type="match status" value="1"/>
</dbReference>
<dbReference type="InterPro" id="IPR013783">
    <property type="entry name" value="Ig-like_fold"/>
</dbReference>
<keyword evidence="3" id="KW-0378">Hydrolase</keyword>
<proteinExistence type="inferred from homology"/>
<dbReference type="Gene3D" id="3.20.20.300">
    <property type="entry name" value="Glycoside hydrolase, family 3, N-terminal domain"/>
    <property type="match status" value="1"/>
</dbReference>
<dbReference type="GO" id="GO:0031222">
    <property type="term" value="P:arabinan catabolic process"/>
    <property type="evidence" value="ECO:0007669"/>
    <property type="project" value="TreeGrafter"/>
</dbReference>
<organism evidence="7 8">
    <name type="scientific">Actinacidiphila guanduensis</name>
    <dbReference type="NCBI Taxonomy" id="310781"/>
    <lineage>
        <taxon>Bacteria</taxon>
        <taxon>Bacillati</taxon>
        <taxon>Actinomycetota</taxon>
        <taxon>Actinomycetes</taxon>
        <taxon>Kitasatosporales</taxon>
        <taxon>Streptomycetaceae</taxon>
        <taxon>Actinacidiphila</taxon>
    </lineage>
</organism>